<dbReference type="AlphaFoldDB" id="A0A444X2W5"/>
<keyword evidence="2 5" id="KW-0479">Metal-binding</keyword>
<accession>A0A444X2W5</accession>
<dbReference type="InterPro" id="IPR044861">
    <property type="entry name" value="IPNS-like_FE2OG_OXY"/>
</dbReference>
<dbReference type="InterPro" id="IPR026992">
    <property type="entry name" value="DIOX_N"/>
</dbReference>
<dbReference type="EMBL" id="SDMP01000020">
    <property type="protein sequence ID" value="RYQ84020.1"/>
    <property type="molecule type" value="Genomic_DNA"/>
</dbReference>
<evidence type="ECO:0000256" key="2">
    <source>
        <dbReference type="ARBA" id="ARBA00022723"/>
    </source>
</evidence>
<keyword evidence="5" id="KW-0560">Oxidoreductase</keyword>
<reference evidence="7 8" key="1">
    <citation type="submission" date="2019-01" db="EMBL/GenBank/DDBJ databases">
        <title>Sequencing of cultivated peanut Arachis hypogaea provides insights into genome evolution and oil improvement.</title>
        <authorList>
            <person name="Chen X."/>
        </authorList>
    </citation>
    <scope>NUCLEOTIDE SEQUENCE [LARGE SCALE GENOMIC DNA]</scope>
    <source>
        <strain evidence="8">cv. Fuhuasheng</strain>
        <tissue evidence="7">Leaves</tissue>
    </source>
</reference>
<evidence type="ECO:0000256" key="5">
    <source>
        <dbReference type="RuleBase" id="RU003682"/>
    </source>
</evidence>
<dbReference type="InterPro" id="IPR005123">
    <property type="entry name" value="Oxoglu/Fe-dep_dioxygenase_dom"/>
</dbReference>
<dbReference type="GO" id="GO:0031418">
    <property type="term" value="F:L-ascorbic acid binding"/>
    <property type="evidence" value="ECO:0007669"/>
    <property type="project" value="UniProtKB-KW"/>
</dbReference>
<dbReference type="Pfam" id="PF14226">
    <property type="entry name" value="DIOX_N"/>
    <property type="match status" value="1"/>
</dbReference>
<comment type="caution">
    <text evidence="7">The sequence shown here is derived from an EMBL/GenBank/DDBJ whole genome shotgun (WGS) entry which is preliminary data.</text>
</comment>
<evidence type="ECO:0000256" key="4">
    <source>
        <dbReference type="ARBA" id="ARBA00023004"/>
    </source>
</evidence>
<protein>
    <recommendedName>
        <fullName evidence="6">Fe2OG dioxygenase domain-containing protein</fullName>
    </recommendedName>
</protein>
<dbReference type="InterPro" id="IPR027443">
    <property type="entry name" value="IPNS-like_sf"/>
</dbReference>
<dbReference type="OrthoDB" id="288590at2759"/>
<evidence type="ECO:0000313" key="8">
    <source>
        <dbReference type="Proteomes" id="UP000289738"/>
    </source>
</evidence>
<evidence type="ECO:0000256" key="3">
    <source>
        <dbReference type="ARBA" id="ARBA00022896"/>
    </source>
</evidence>
<keyword evidence="4 5" id="KW-0408">Iron</keyword>
<gene>
    <name evidence="7" type="ORF">Ahy_B10g102911</name>
</gene>
<dbReference type="PANTHER" id="PTHR47991">
    <property type="entry name" value="OXOGLUTARATE/IRON-DEPENDENT DIOXYGENASE"/>
    <property type="match status" value="1"/>
</dbReference>
<dbReference type="PRINTS" id="PR00682">
    <property type="entry name" value="IPNSYNTHASE"/>
</dbReference>
<sequence length="352" mass="41201">MEEVDHQEFVQEPQHRPSLSTIEAQGIPVIDLSPITSNNTSPSAIDALTKEIGSACKEWGFFQVTNHGVPLSLKRNLLEASKKFFSQSLEDKKKVSRDESSPSGYYESEYTKDVRDWKEVFDFFAKEPTLFPATIDEHNHRVVQWTNKYPHYPPAFRDIIQEYIEEMEKLAYKLMELIAMSLGLEAKRFERFFIRGQTSFIRLNYYPPCSFPHLALGVGPHKDESALTILAQDEVEGLEVKRKTNQEWIRVKPKSNDYIINLGDIIQVWSNDRYESVEHRAMVNCESERFSIPYFFFPAHDTEVKPLEELINDQNPPKYRPYKSGKFLLYRMINDFKKQNKDNLQIHDYKLA</sequence>
<dbReference type="GO" id="GO:0046872">
    <property type="term" value="F:metal ion binding"/>
    <property type="evidence" value="ECO:0007669"/>
    <property type="project" value="UniProtKB-KW"/>
</dbReference>
<dbReference type="Pfam" id="PF03171">
    <property type="entry name" value="2OG-FeII_Oxy"/>
    <property type="match status" value="1"/>
</dbReference>
<dbReference type="InterPro" id="IPR050295">
    <property type="entry name" value="Plant_2OG-oxidoreductases"/>
</dbReference>
<evidence type="ECO:0000256" key="1">
    <source>
        <dbReference type="ARBA" id="ARBA00008056"/>
    </source>
</evidence>
<keyword evidence="3" id="KW-0847">Vitamin C</keyword>
<dbReference type="GO" id="GO:0016491">
    <property type="term" value="F:oxidoreductase activity"/>
    <property type="evidence" value="ECO:0007669"/>
    <property type="project" value="UniProtKB-KW"/>
</dbReference>
<organism evidence="7 8">
    <name type="scientific">Arachis hypogaea</name>
    <name type="common">Peanut</name>
    <dbReference type="NCBI Taxonomy" id="3818"/>
    <lineage>
        <taxon>Eukaryota</taxon>
        <taxon>Viridiplantae</taxon>
        <taxon>Streptophyta</taxon>
        <taxon>Embryophyta</taxon>
        <taxon>Tracheophyta</taxon>
        <taxon>Spermatophyta</taxon>
        <taxon>Magnoliopsida</taxon>
        <taxon>eudicotyledons</taxon>
        <taxon>Gunneridae</taxon>
        <taxon>Pentapetalae</taxon>
        <taxon>rosids</taxon>
        <taxon>fabids</taxon>
        <taxon>Fabales</taxon>
        <taxon>Fabaceae</taxon>
        <taxon>Papilionoideae</taxon>
        <taxon>50 kb inversion clade</taxon>
        <taxon>dalbergioids sensu lato</taxon>
        <taxon>Dalbergieae</taxon>
        <taxon>Pterocarpus clade</taxon>
        <taxon>Arachis</taxon>
    </lineage>
</organism>
<evidence type="ECO:0000259" key="6">
    <source>
        <dbReference type="PROSITE" id="PS51471"/>
    </source>
</evidence>
<dbReference type="PROSITE" id="PS51471">
    <property type="entry name" value="FE2OG_OXY"/>
    <property type="match status" value="1"/>
</dbReference>
<name>A0A444X2W5_ARAHY</name>
<dbReference type="Proteomes" id="UP000289738">
    <property type="component" value="Chromosome B10"/>
</dbReference>
<evidence type="ECO:0000313" key="7">
    <source>
        <dbReference type="EMBL" id="RYQ84020.1"/>
    </source>
</evidence>
<feature type="domain" description="Fe2OG dioxygenase" evidence="6">
    <location>
        <begin position="197"/>
        <end position="298"/>
    </location>
</feature>
<dbReference type="Gramene" id="arahy.Tifrunner.gnm2.ann2.Ah20g230200.1">
    <property type="protein sequence ID" value="arahy.Tifrunner.gnm2.ann2.Ah20g230200.1-CDS"/>
    <property type="gene ID" value="arahy.Tifrunner.gnm2.ann2.Ah20g230200"/>
</dbReference>
<comment type="similarity">
    <text evidence="1 5">Belongs to the iron/ascorbate-dependent oxidoreductase family.</text>
</comment>
<dbReference type="FunFam" id="2.60.120.330:FF:000012">
    <property type="entry name" value="Gibberellin 20 oxidase 1"/>
    <property type="match status" value="1"/>
</dbReference>
<dbReference type="STRING" id="3818.A0A444X2W5"/>
<dbReference type="SMR" id="A0A444X2W5"/>
<dbReference type="SUPFAM" id="SSF51197">
    <property type="entry name" value="Clavaminate synthase-like"/>
    <property type="match status" value="1"/>
</dbReference>
<keyword evidence="8" id="KW-1185">Reference proteome</keyword>
<proteinExistence type="inferred from homology"/>
<dbReference type="Gene3D" id="2.60.120.330">
    <property type="entry name" value="B-lactam Antibiotic, Isopenicillin N Synthase, Chain"/>
    <property type="match status" value="1"/>
</dbReference>